<name>A0AAE1AX46_9GAST</name>
<evidence type="ECO:0000313" key="1">
    <source>
        <dbReference type="EMBL" id="KAK3795698.1"/>
    </source>
</evidence>
<reference evidence="1" key="1">
    <citation type="journal article" date="2023" name="G3 (Bethesda)">
        <title>A reference genome for the long-term kleptoplast-retaining sea slug Elysia crispata morphotype clarki.</title>
        <authorList>
            <person name="Eastman K.E."/>
            <person name="Pendleton A.L."/>
            <person name="Shaikh M.A."/>
            <person name="Suttiyut T."/>
            <person name="Ogas R."/>
            <person name="Tomko P."/>
            <person name="Gavelis G."/>
            <person name="Widhalm J.R."/>
            <person name="Wisecaver J.H."/>
        </authorList>
    </citation>
    <scope>NUCLEOTIDE SEQUENCE</scope>
    <source>
        <strain evidence="1">ECLA1</strain>
    </source>
</reference>
<gene>
    <name evidence="1" type="ORF">RRG08_021994</name>
</gene>
<proteinExistence type="predicted"/>
<protein>
    <submittedName>
        <fullName evidence="1">Uncharacterized protein</fullName>
    </submittedName>
</protein>
<accession>A0AAE1AX46</accession>
<organism evidence="1 2">
    <name type="scientific">Elysia crispata</name>
    <name type="common">lettuce slug</name>
    <dbReference type="NCBI Taxonomy" id="231223"/>
    <lineage>
        <taxon>Eukaryota</taxon>
        <taxon>Metazoa</taxon>
        <taxon>Spiralia</taxon>
        <taxon>Lophotrochozoa</taxon>
        <taxon>Mollusca</taxon>
        <taxon>Gastropoda</taxon>
        <taxon>Heterobranchia</taxon>
        <taxon>Euthyneura</taxon>
        <taxon>Panpulmonata</taxon>
        <taxon>Sacoglossa</taxon>
        <taxon>Placobranchoidea</taxon>
        <taxon>Plakobranchidae</taxon>
        <taxon>Elysia</taxon>
    </lineage>
</organism>
<dbReference type="EMBL" id="JAWDGP010001014">
    <property type="protein sequence ID" value="KAK3795698.1"/>
    <property type="molecule type" value="Genomic_DNA"/>
</dbReference>
<keyword evidence="2" id="KW-1185">Reference proteome</keyword>
<sequence length="82" mass="9206">MAFAFPNAVVKLEERGMKIEDFEEITDAIYCAMNSTKLLGICEMLLSHLKETTLHGPGWNNSPTPSTQSVFINLDSVFNFHL</sequence>
<evidence type="ECO:0000313" key="2">
    <source>
        <dbReference type="Proteomes" id="UP001283361"/>
    </source>
</evidence>
<dbReference type="Proteomes" id="UP001283361">
    <property type="component" value="Unassembled WGS sequence"/>
</dbReference>
<comment type="caution">
    <text evidence="1">The sequence shown here is derived from an EMBL/GenBank/DDBJ whole genome shotgun (WGS) entry which is preliminary data.</text>
</comment>
<dbReference type="AlphaFoldDB" id="A0AAE1AX46"/>